<accession>A0ABQ9XJJ1</accession>
<gene>
    <name evidence="2" type="ORF">BLNAU_12425</name>
</gene>
<evidence type="ECO:0000256" key="1">
    <source>
        <dbReference type="SAM" id="MobiDB-lite"/>
    </source>
</evidence>
<evidence type="ECO:0000313" key="3">
    <source>
        <dbReference type="Proteomes" id="UP001281761"/>
    </source>
</evidence>
<sequence length="407" mass="46057">MLGVDERCVRISQNNRDLATEWQSNCIFSMTLVIARNVNRLVKLGRFETLGSLKKKAAEIEHTDVPTTYKVESIVLSDDVELDQLTNGTTLALLTDISPLVIEVTLRTNNKSTAIEMNRFEKMESLLTHAAALCGKGKDEVTMCWTDADVMGGDFGMGVVVVCGEGKKEFWRVSCRTSGLEMQKMVGDWLEVDWHRIRLWKDEQNEERKTSETGQTKKKKKKKDETAEGSSRTKRSKLTKQFMSEAERVRNMTHTLNLTLHCRIAPASIRIIARTETTKHTFDVDSWERIGTVRTKIARMLSVEVRVDGEVEEHWMSASATLHSLSRRVTMSNRHLSASSLTFTNNDTPFALSTRLISRAPEQPHTRPVAPSRLSIAPHIRIPTTLCGFRMDVDTITIESKISSKKF</sequence>
<keyword evidence="3" id="KW-1185">Reference proteome</keyword>
<dbReference type="Proteomes" id="UP001281761">
    <property type="component" value="Unassembled WGS sequence"/>
</dbReference>
<protein>
    <submittedName>
        <fullName evidence="2">Uncharacterized protein</fullName>
    </submittedName>
</protein>
<reference evidence="2 3" key="1">
    <citation type="journal article" date="2022" name="bioRxiv">
        <title>Genomics of Preaxostyla Flagellates Illuminates Evolutionary Transitions and the Path Towards Mitochondrial Loss.</title>
        <authorList>
            <person name="Novak L.V.F."/>
            <person name="Treitli S.C."/>
            <person name="Pyrih J."/>
            <person name="Halakuc P."/>
            <person name="Pipaliya S.V."/>
            <person name="Vacek V."/>
            <person name="Brzon O."/>
            <person name="Soukal P."/>
            <person name="Eme L."/>
            <person name="Dacks J.B."/>
            <person name="Karnkowska A."/>
            <person name="Elias M."/>
            <person name="Hampl V."/>
        </authorList>
    </citation>
    <scope>NUCLEOTIDE SEQUENCE [LARGE SCALE GENOMIC DNA]</scope>
    <source>
        <strain evidence="2">NAU3</strain>
        <tissue evidence="2">Gut</tissue>
    </source>
</reference>
<feature type="region of interest" description="Disordered" evidence="1">
    <location>
        <begin position="204"/>
        <end position="240"/>
    </location>
</feature>
<comment type="caution">
    <text evidence="2">The sequence shown here is derived from an EMBL/GenBank/DDBJ whole genome shotgun (WGS) entry which is preliminary data.</text>
</comment>
<organism evidence="2 3">
    <name type="scientific">Blattamonas nauphoetae</name>
    <dbReference type="NCBI Taxonomy" id="2049346"/>
    <lineage>
        <taxon>Eukaryota</taxon>
        <taxon>Metamonada</taxon>
        <taxon>Preaxostyla</taxon>
        <taxon>Oxymonadida</taxon>
        <taxon>Blattamonas</taxon>
    </lineage>
</organism>
<dbReference type="EMBL" id="JARBJD010000101">
    <property type="protein sequence ID" value="KAK2952597.1"/>
    <property type="molecule type" value="Genomic_DNA"/>
</dbReference>
<evidence type="ECO:0000313" key="2">
    <source>
        <dbReference type="EMBL" id="KAK2952597.1"/>
    </source>
</evidence>
<name>A0ABQ9XJJ1_9EUKA</name>
<proteinExistence type="predicted"/>